<dbReference type="AlphaFoldDB" id="A0A2Z6ZU04"/>
<dbReference type="Proteomes" id="UP000250235">
    <property type="component" value="Unassembled WGS sequence"/>
</dbReference>
<sequence length="268" mass="29559">MKTVNTYIATNTTIYAREEQGMVCEATEKRKSKSTKKSSSADNTHVKVISEVAGSRKRVATKDIAPVIPTKRRTVKTKHSSAQASLDIMPVAQDVVPIQVIVPTPAATAIKSPALKQKSRKWRLVLSTRSDDATVGTQEIVKDSDAFAVSSTDEADIIITKVLEETLELGVSETERGDQGVDEAVFEEDFARWLDDFVARNSEPEFVDTRIDTRAEGSISPMVDKEMNKSVDSEQVTEETMSNDDLLLQISDDLMLPSITVVNPVKLW</sequence>
<evidence type="ECO:0000313" key="1">
    <source>
        <dbReference type="EMBL" id="KZT76702.1"/>
    </source>
</evidence>
<keyword evidence="2" id="KW-1185">Reference proteome</keyword>
<evidence type="ECO:0000313" key="2">
    <source>
        <dbReference type="Proteomes" id="UP000250235"/>
    </source>
</evidence>
<dbReference type="EMBL" id="KV100195">
    <property type="protein sequence ID" value="KZT76702.1"/>
    <property type="molecule type" value="Genomic_DNA"/>
</dbReference>
<gene>
    <name evidence="1" type="ORF">F511_46274</name>
</gene>
<reference evidence="1 2" key="1">
    <citation type="journal article" date="2015" name="Proc. Natl. Acad. Sci. U.S.A.">
        <title>The resurrection genome of Boea hygrometrica: A blueprint for survival of dehydration.</title>
        <authorList>
            <person name="Xiao L."/>
            <person name="Yang G."/>
            <person name="Zhang L."/>
            <person name="Yang X."/>
            <person name="Zhao S."/>
            <person name="Ji Z."/>
            <person name="Zhou Q."/>
            <person name="Hu M."/>
            <person name="Wang Y."/>
            <person name="Chen M."/>
            <person name="Xu Y."/>
            <person name="Jin H."/>
            <person name="Xiao X."/>
            <person name="Hu G."/>
            <person name="Bao F."/>
            <person name="Hu Y."/>
            <person name="Wan P."/>
            <person name="Li L."/>
            <person name="Deng X."/>
            <person name="Kuang T."/>
            <person name="Xiang C."/>
            <person name="Zhu J.K."/>
            <person name="Oliver M.J."/>
            <person name="He Y."/>
        </authorList>
    </citation>
    <scope>NUCLEOTIDE SEQUENCE [LARGE SCALE GENOMIC DNA]</scope>
    <source>
        <strain evidence="2">cv. XS01</strain>
    </source>
</reference>
<organism evidence="1 2">
    <name type="scientific">Dorcoceras hygrometricum</name>
    <dbReference type="NCBI Taxonomy" id="472368"/>
    <lineage>
        <taxon>Eukaryota</taxon>
        <taxon>Viridiplantae</taxon>
        <taxon>Streptophyta</taxon>
        <taxon>Embryophyta</taxon>
        <taxon>Tracheophyta</taxon>
        <taxon>Spermatophyta</taxon>
        <taxon>Magnoliopsida</taxon>
        <taxon>eudicotyledons</taxon>
        <taxon>Gunneridae</taxon>
        <taxon>Pentapetalae</taxon>
        <taxon>asterids</taxon>
        <taxon>lamiids</taxon>
        <taxon>Lamiales</taxon>
        <taxon>Gesneriaceae</taxon>
        <taxon>Didymocarpoideae</taxon>
        <taxon>Trichosporeae</taxon>
        <taxon>Loxocarpinae</taxon>
        <taxon>Dorcoceras</taxon>
    </lineage>
</organism>
<accession>A0A2Z6ZU04</accession>
<protein>
    <submittedName>
        <fullName evidence="1">Cation/H(+) antiporter 15-like</fullName>
    </submittedName>
</protein>
<name>A0A2Z6ZU04_9LAMI</name>
<proteinExistence type="predicted"/>